<dbReference type="InterPro" id="IPR006015">
    <property type="entry name" value="Universal_stress_UspA"/>
</dbReference>
<dbReference type="PRINTS" id="PR01438">
    <property type="entry name" value="UNVRSLSTRESS"/>
</dbReference>
<name>A0A0K9XE44_9ACTN</name>
<dbReference type="STRING" id="1678637.AC230_19240"/>
<dbReference type="PANTHER" id="PTHR46553">
    <property type="entry name" value="ADENINE NUCLEOTIDE ALPHA HYDROLASES-LIKE SUPERFAMILY PROTEIN"/>
    <property type="match status" value="1"/>
</dbReference>
<dbReference type="SUPFAM" id="SSF52402">
    <property type="entry name" value="Adenine nucleotide alpha hydrolases-like"/>
    <property type="match status" value="2"/>
</dbReference>
<comment type="caution">
    <text evidence="3">The sequence shown here is derived from an EMBL/GenBank/DDBJ whole genome shotgun (WGS) entry which is preliminary data.</text>
</comment>
<dbReference type="InterPro" id="IPR014729">
    <property type="entry name" value="Rossmann-like_a/b/a_fold"/>
</dbReference>
<organism evidence="3 4">
    <name type="scientific">Streptomyces caatingaensis</name>
    <dbReference type="NCBI Taxonomy" id="1678637"/>
    <lineage>
        <taxon>Bacteria</taxon>
        <taxon>Bacillati</taxon>
        <taxon>Actinomycetota</taxon>
        <taxon>Actinomycetes</taxon>
        <taxon>Kitasatosporales</taxon>
        <taxon>Streptomycetaceae</taxon>
        <taxon>Streptomyces</taxon>
    </lineage>
</organism>
<evidence type="ECO:0000256" key="1">
    <source>
        <dbReference type="ARBA" id="ARBA00008791"/>
    </source>
</evidence>
<evidence type="ECO:0000313" key="3">
    <source>
        <dbReference type="EMBL" id="KNB50922.1"/>
    </source>
</evidence>
<proteinExistence type="inferred from homology"/>
<dbReference type="Pfam" id="PF00582">
    <property type="entry name" value="Usp"/>
    <property type="match status" value="2"/>
</dbReference>
<keyword evidence="4" id="KW-1185">Reference proteome</keyword>
<gene>
    <name evidence="3" type="ORF">AC230_19240</name>
</gene>
<dbReference type="PANTHER" id="PTHR46553:SF3">
    <property type="entry name" value="ADENINE NUCLEOTIDE ALPHA HYDROLASES-LIKE SUPERFAMILY PROTEIN"/>
    <property type="match status" value="1"/>
</dbReference>
<comment type="similarity">
    <text evidence="1">Belongs to the universal stress protein A family.</text>
</comment>
<dbReference type="RefSeq" id="WP_078871390.1">
    <property type="nucleotide sequence ID" value="NZ_LFXA01000012.1"/>
</dbReference>
<feature type="domain" description="UspA" evidence="2">
    <location>
        <begin position="1"/>
        <end position="136"/>
    </location>
</feature>
<dbReference type="EMBL" id="LFXA01000012">
    <property type="protein sequence ID" value="KNB50922.1"/>
    <property type="molecule type" value="Genomic_DNA"/>
</dbReference>
<feature type="domain" description="UspA" evidence="2">
    <location>
        <begin position="149"/>
        <end position="272"/>
    </location>
</feature>
<dbReference type="Proteomes" id="UP000037288">
    <property type="component" value="Unassembled WGS sequence"/>
</dbReference>
<dbReference type="OrthoDB" id="4867015at2"/>
<dbReference type="PATRIC" id="fig|1678637.3.peg.4137"/>
<reference evidence="4" key="1">
    <citation type="submission" date="2015-07" db="EMBL/GenBank/DDBJ databases">
        <title>Draft genome sequence of Streptomyces sp. CMAA 1322, a bacterium isolated from Caatinga biome, from dry forest semiarid of Brazil.</title>
        <authorList>
            <person name="Santos S.N."/>
            <person name="Gacesa R."/>
            <person name="Taketani R.G."/>
            <person name="Long P.F."/>
            <person name="Melo I.S."/>
        </authorList>
    </citation>
    <scope>NUCLEOTIDE SEQUENCE [LARGE SCALE GENOMIC DNA]</scope>
    <source>
        <strain evidence="4">CMAA 1322</strain>
    </source>
</reference>
<protein>
    <recommendedName>
        <fullName evidence="2">UspA domain-containing protein</fullName>
    </recommendedName>
</protein>
<dbReference type="AlphaFoldDB" id="A0A0K9XE44"/>
<sequence length="274" mass="28801">MVRPVTVGVDGSPESLAAAVWAGREAALRDGPLRIVHALEPQSREEPFSADAADRREWAESRIEALADELLEARPGLRIGVDRVADLPSRALLDAAGDSAVLAVGSRGLGTRQGFLLGSVSLPVLGGAPAPVVVVHEPEEPAPADSGPVVVGLGHRDPHVPSLDFAFEAAALRSAVLRLVRTADRAPTGEREPHDASALAEALRPWRTRWPAVEVEEWLSTGPAAPRLVEAADDAQLLVVGRRENSPFPGSPVGPVTHGVLHHARCPVAVVPCD</sequence>
<dbReference type="InterPro" id="IPR006016">
    <property type="entry name" value="UspA"/>
</dbReference>
<evidence type="ECO:0000313" key="4">
    <source>
        <dbReference type="Proteomes" id="UP000037288"/>
    </source>
</evidence>
<accession>A0A0K9XE44</accession>
<evidence type="ECO:0000259" key="2">
    <source>
        <dbReference type="Pfam" id="PF00582"/>
    </source>
</evidence>
<dbReference type="Gene3D" id="3.40.50.620">
    <property type="entry name" value="HUPs"/>
    <property type="match status" value="2"/>
</dbReference>